<evidence type="ECO:0000313" key="4">
    <source>
        <dbReference type="Proteomes" id="UP000304947"/>
    </source>
</evidence>
<sequence>AEHFNKAQCLGANFFFKRGDGDRANAKKLFPTLARQLARHIPDILGKLLEVLETEPDIPSKSLREQFEKLIHQPLVSVQDNGTGSQTPIYVIVIDALDECNNASDIRTILKLIVLFNGLQKLKLRVFVTSRPELPIRHEFQDMQDNIHHVVILHEIPQHIIAHDIEAFFRSEFEELASTMRNNDRQDWPGDESICKLVNMAVPLFIFASTVCRFVKDPTRNPVHQLQAILKQRHRNSKLDATYRPVLEQMCLGRDKEDQGRWASDFRQVVGVIITVFEPLSIASLETLLQPDDFDIRLILAALHSVLDVSESKERPVRLFHLSFHDYLVDPNQCPEAFLSSSSARHC</sequence>
<gene>
    <name evidence="3" type="ORF">D6C83_09198</name>
</gene>
<evidence type="ECO:0000313" key="3">
    <source>
        <dbReference type="EMBL" id="THZ94495.1"/>
    </source>
</evidence>
<dbReference type="AlphaFoldDB" id="A0A4S9YN99"/>
<protein>
    <submittedName>
        <fullName evidence="3">WD40 repeat-like protein</fullName>
    </submittedName>
</protein>
<comment type="caution">
    <text evidence="3">The sequence shown here is derived from an EMBL/GenBank/DDBJ whole genome shotgun (WGS) entry which is preliminary data.</text>
</comment>
<dbReference type="InterPro" id="IPR056884">
    <property type="entry name" value="NPHP3-like_N"/>
</dbReference>
<organism evidence="3 4">
    <name type="scientific">Aureobasidium pullulans</name>
    <name type="common">Black yeast</name>
    <name type="synonym">Pullularia pullulans</name>
    <dbReference type="NCBI Taxonomy" id="5580"/>
    <lineage>
        <taxon>Eukaryota</taxon>
        <taxon>Fungi</taxon>
        <taxon>Dikarya</taxon>
        <taxon>Ascomycota</taxon>
        <taxon>Pezizomycotina</taxon>
        <taxon>Dothideomycetes</taxon>
        <taxon>Dothideomycetidae</taxon>
        <taxon>Dothideales</taxon>
        <taxon>Saccotheciaceae</taxon>
        <taxon>Aureobasidium</taxon>
    </lineage>
</organism>
<feature type="domain" description="Nephrocystin 3-like N-terminal" evidence="2">
    <location>
        <begin position="2"/>
        <end position="131"/>
    </location>
</feature>
<evidence type="ECO:0000256" key="1">
    <source>
        <dbReference type="ARBA" id="ARBA00022737"/>
    </source>
</evidence>
<proteinExistence type="predicted"/>
<feature type="non-terminal residue" evidence="3">
    <location>
        <position position="1"/>
    </location>
</feature>
<dbReference type="PANTHER" id="PTHR10039:SF14">
    <property type="entry name" value="NACHT DOMAIN-CONTAINING PROTEIN"/>
    <property type="match status" value="1"/>
</dbReference>
<accession>A0A4S9YN99</accession>
<reference evidence="3 4" key="1">
    <citation type="submission" date="2018-10" db="EMBL/GenBank/DDBJ databases">
        <title>Fifty Aureobasidium pullulans genomes reveal a recombining polyextremotolerant generalist.</title>
        <authorList>
            <person name="Gostincar C."/>
            <person name="Turk M."/>
            <person name="Zajc J."/>
            <person name="Gunde-Cimerman N."/>
        </authorList>
    </citation>
    <scope>NUCLEOTIDE SEQUENCE [LARGE SCALE GENOMIC DNA]</scope>
    <source>
        <strain evidence="3 4">EXF-3380</strain>
    </source>
</reference>
<dbReference type="Proteomes" id="UP000304947">
    <property type="component" value="Unassembled WGS sequence"/>
</dbReference>
<name>A0A4S9YN99_AURPU</name>
<evidence type="ECO:0000259" key="2">
    <source>
        <dbReference type="Pfam" id="PF24883"/>
    </source>
</evidence>
<dbReference type="PANTHER" id="PTHR10039">
    <property type="entry name" value="AMELOGENIN"/>
    <property type="match status" value="1"/>
</dbReference>
<dbReference type="EMBL" id="QZBU01005575">
    <property type="protein sequence ID" value="THZ94495.1"/>
    <property type="molecule type" value="Genomic_DNA"/>
</dbReference>
<dbReference type="Pfam" id="PF24883">
    <property type="entry name" value="NPHP3_N"/>
    <property type="match status" value="1"/>
</dbReference>
<keyword evidence="1" id="KW-0677">Repeat</keyword>